<reference evidence="2 3" key="1">
    <citation type="journal article" date="2016" name="Nat. Commun.">
        <title>Thousands of microbial genomes shed light on interconnected biogeochemical processes in an aquifer system.</title>
        <authorList>
            <person name="Anantharaman K."/>
            <person name="Brown C.T."/>
            <person name="Hug L.A."/>
            <person name="Sharon I."/>
            <person name="Castelle C.J."/>
            <person name="Probst A.J."/>
            <person name="Thomas B.C."/>
            <person name="Singh A."/>
            <person name="Wilkins M.J."/>
            <person name="Karaoz U."/>
            <person name="Brodie E.L."/>
            <person name="Williams K.H."/>
            <person name="Hubbard S.S."/>
            <person name="Banfield J.F."/>
        </authorList>
    </citation>
    <scope>NUCLEOTIDE SEQUENCE [LARGE SCALE GENOMIC DNA]</scope>
</reference>
<evidence type="ECO:0000313" key="3">
    <source>
        <dbReference type="Proteomes" id="UP000178943"/>
    </source>
</evidence>
<dbReference type="AlphaFoldDB" id="A0A1F5VST4"/>
<accession>A0A1F5VST4</accession>
<dbReference type="GO" id="GO:0016757">
    <property type="term" value="F:glycosyltransferase activity"/>
    <property type="evidence" value="ECO:0007669"/>
    <property type="project" value="InterPro"/>
</dbReference>
<name>A0A1F5VST4_9BACT</name>
<evidence type="ECO:0000313" key="2">
    <source>
        <dbReference type="EMBL" id="OGF66423.1"/>
    </source>
</evidence>
<organism evidence="2 3">
    <name type="scientific">Candidatus Fischerbacteria bacterium RBG_13_37_8</name>
    <dbReference type="NCBI Taxonomy" id="1817863"/>
    <lineage>
        <taxon>Bacteria</taxon>
        <taxon>Candidatus Fischeribacteriota</taxon>
    </lineage>
</organism>
<sequence>MKVVVVTSDVPFVTGGHRIIAEALVSQLNAYGHDAILWCTPQNRFGRQFSAYLANYFTDLGETGSGDKIDAVISLRYPSYAVKHYFHICWLNHRAREYYDLWEQFKSKISFANKIKESIRRTAIHWIDRYFLKNNVKKLYAQSINIQKRLQKWGKIKSEVLYPPAIPRNYCFKEYGDFIFVPARLHPLKRISLGIDALAKMKNTNISMIIVGEGPEYNNLIALIKECNLEKRVQLLGWVAEDTLLDLYARCLAVFYGPLNEDYGLVTLEAFSSRKALITCQDSGGTNELLEHGKSGFLVNSEPDHIALAFDAVSDKLIAEKQGNYAYSKSAEFSWEKTIATLLQLKTSNE</sequence>
<dbReference type="InterPro" id="IPR001296">
    <property type="entry name" value="Glyco_trans_1"/>
</dbReference>
<proteinExistence type="predicted"/>
<dbReference type="PANTHER" id="PTHR12526">
    <property type="entry name" value="GLYCOSYLTRANSFERASE"/>
    <property type="match status" value="1"/>
</dbReference>
<gene>
    <name evidence="2" type="ORF">A2Y62_15895</name>
</gene>
<dbReference type="STRING" id="1817863.A2Y62_15895"/>
<dbReference type="CDD" id="cd03801">
    <property type="entry name" value="GT4_PimA-like"/>
    <property type="match status" value="1"/>
</dbReference>
<evidence type="ECO:0000259" key="1">
    <source>
        <dbReference type="Pfam" id="PF00534"/>
    </source>
</evidence>
<comment type="caution">
    <text evidence="2">The sequence shown here is derived from an EMBL/GenBank/DDBJ whole genome shotgun (WGS) entry which is preliminary data.</text>
</comment>
<protein>
    <recommendedName>
        <fullName evidence="1">Glycosyl transferase family 1 domain-containing protein</fullName>
    </recommendedName>
</protein>
<dbReference type="SUPFAM" id="SSF53756">
    <property type="entry name" value="UDP-Glycosyltransferase/glycogen phosphorylase"/>
    <property type="match status" value="1"/>
</dbReference>
<dbReference type="Pfam" id="PF00534">
    <property type="entry name" value="Glycos_transf_1"/>
    <property type="match status" value="1"/>
</dbReference>
<dbReference type="Gene3D" id="3.40.50.2000">
    <property type="entry name" value="Glycogen Phosphorylase B"/>
    <property type="match status" value="2"/>
</dbReference>
<dbReference type="EMBL" id="MFGW01000092">
    <property type="protein sequence ID" value="OGF66423.1"/>
    <property type="molecule type" value="Genomic_DNA"/>
</dbReference>
<feature type="domain" description="Glycosyl transferase family 1" evidence="1">
    <location>
        <begin position="176"/>
        <end position="325"/>
    </location>
</feature>
<dbReference type="Proteomes" id="UP000178943">
    <property type="component" value="Unassembled WGS sequence"/>
</dbReference>